<organism evidence="9 10">
    <name type="scientific">Paenibacillus chartarius</name>
    <dbReference type="NCBI Taxonomy" id="747481"/>
    <lineage>
        <taxon>Bacteria</taxon>
        <taxon>Bacillati</taxon>
        <taxon>Bacillota</taxon>
        <taxon>Bacilli</taxon>
        <taxon>Bacillales</taxon>
        <taxon>Paenibacillaceae</taxon>
        <taxon>Paenibacillus</taxon>
    </lineage>
</organism>
<accession>A0ABV6DKL0</accession>
<name>A0ABV6DKL0_9BACL</name>
<evidence type="ECO:0000256" key="7">
    <source>
        <dbReference type="ARBA" id="ARBA00023239"/>
    </source>
</evidence>
<keyword evidence="7" id="KW-0456">Lyase</keyword>
<evidence type="ECO:0000256" key="4">
    <source>
        <dbReference type="ARBA" id="ARBA00022801"/>
    </source>
</evidence>
<keyword evidence="4 8" id="KW-0378">Hydrolase</keyword>
<evidence type="ECO:0000313" key="10">
    <source>
        <dbReference type="Proteomes" id="UP001589776"/>
    </source>
</evidence>
<protein>
    <recommendedName>
        <fullName evidence="8">Abasic site processing protein</fullName>
        <ecNumber evidence="8">3.4.-.-</ecNumber>
    </recommendedName>
</protein>
<dbReference type="RefSeq" id="WP_377470393.1">
    <property type="nucleotide sequence ID" value="NZ_JBHLWN010000046.1"/>
</dbReference>
<evidence type="ECO:0000256" key="6">
    <source>
        <dbReference type="ARBA" id="ARBA00023125"/>
    </source>
</evidence>
<dbReference type="EC" id="3.4.-.-" evidence="8"/>
<proteinExistence type="inferred from homology"/>
<comment type="caution">
    <text evidence="9">The sequence shown here is derived from an EMBL/GenBank/DDBJ whole genome shotgun (WGS) entry which is preliminary data.</text>
</comment>
<evidence type="ECO:0000256" key="3">
    <source>
        <dbReference type="ARBA" id="ARBA00022763"/>
    </source>
</evidence>
<dbReference type="SUPFAM" id="SSF143081">
    <property type="entry name" value="BB1717-like"/>
    <property type="match status" value="1"/>
</dbReference>
<keyword evidence="10" id="KW-1185">Reference proteome</keyword>
<evidence type="ECO:0000256" key="2">
    <source>
        <dbReference type="ARBA" id="ARBA00022670"/>
    </source>
</evidence>
<keyword evidence="5" id="KW-0190">Covalent protein-DNA linkage</keyword>
<comment type="similarity">
    <text evidence="1 8">Belongs to the SOS response-associated peptidase family.</text>
</comment>
<evidence type="ECO:0000313" key="9">
    <source>
        <dbReference type="EMBL" id="MFC0213132.1"/>
    </source>
</evidence>
<keyword evidence="3" id="KW-0227">DNA damage</keyword>
<gene>
    <name evidence="9" type="ORF">ACFFK0_11820</name>
</gene>
<sequence length="227" mass="26110">MCGRYTIVVSMEELMLRYLSDLPTDRYHRPRYNVAPMQQVLAVIHDGERNRLGELRWGLVPSWAGDEKIGSRMINARAETLLEKPAFRQLVSRKRCIVPADGFYEWKAVRGGKQPMRITLKEEAVFSFAALYDTWVHPEDGRKISTCTIITTEPNRLVADIHNRMPVILRREDEALWLDRRNGDVQQAIKLLRPYPAEEMRAYPVSAKVGNVKNDTADCLDEIALEA</sequence>
<keyword evidence="6" id="KW-0238">DNA-binding</keyword>
<dbReference type="PANTHER" id="PTHR13604">
    <property type="entry name" value="DC12-RELATED"/>
    <property type="match status" value="1"/>
</dbReference>
<dbReference type="InterPro" id="IPR036590">
    <property type="entry name" value="SRAP-like"/>
</dbReference>
<reference evidence="9 10" key="1">
    <citation type="submission" date="2024-09" db="EMBL/GenBank/DDBJ databases">
        <authorList>
            <person name="Sun Q."/>
            <person name="Mori K."/>
        </authorList>
    </citation>
    <scope>NUCLEOTIDE SEQUENCE [LARGE SCALE GENOMIC DNA]</scope>
    <source>
        <strain evidence="9 10">CCM 7759</strain>
    </source>
</reference>
<dbReference type="Proteomes" id="UP001589776">
    <property type="component" value="Unassembled WGS sequence"/>
</dbReference>
<dbReference type="Gene3D" id="3.90.1680.10">
    <property type="entry name" value="SOS response associated peptidase-like"/>
    <property type="match status" value="1"/>
</dbReference>
<keyword evidence="2 8" id="KW-0645">Protease</keyword>
<evidence type="ECO:0000256" key="1">
    <source>
        <dbReference type="ARBA" id="ARBA00008136"/>
    </source>
</evidence>
<dbReference type="Pfam" id="PF02586">
    <property type="entry name" value="SRAP"/>
    <property type="match status" value="1"/>
</dbReference>
<evidence type="ECO:0000256" key="5">
    <source>
        <dbReference type="ARBA" id="ARBA00023124"/>
    </source>
</evidence>
<evidence type="ECO:0000256" key="8">
    <source>
        <dbReference type="RuleBase" id="RU364100"/>
    </source>
</evidence>
<dbReference type="InterPro" id="IPR003738">
    <property type="entry name" value="SRAP"/>
</dbReference>
<dbReference type="PANTHER" id="PTHR13604:SF0">
    <property type="entry name" value="ABASIC SITE PROCESSING PROTEIN HMCES"/>
    <property type="match status" value="1"/>
</dbReference>
<dbReference type="EMBL" id="JBHLWN010000046">
    <property type="protein sequence ID" value="MFC0213132.1"/>
    <property type="molecule type" value="Genomic_DNA"/>
</dbReference>